<dbReference type="AlphaFoldDB" id="A0A183G4J1"/>
<organism evidence="3 4">
    <name type="scientific">Heligmosomoides polygyrus</name>
    <name type="common">Parasitic roundworm</name>
    <dbReference type="NCBI Taxonomy" id="6339"/>
    <lineage>
        <taxon>Eukaryota</taxon>
        <taxon>Metazoa</taxon>
        <taxon>Ecdysozoa</taxon>
        <taxon>Nematoda</taxon>
        <taxon>Chromadorea</taxon>
        <taxon>Rhabditida</taxon>
        <taxon>Rhabditina</taxon>
        <taxon>Rhabditomorpha</taxon>
        <taxon>Strongyloidea</taxon>
        <taxon>Heligmosomidae</taxon>
        <taxon>Heligmosomoides</taxon>
    </lineage>
</organism>
<reference evidence="4" key="2">
    <citation type="submission" date="2019-09" db="UniProtKB">
        <authorList>
            <consortium name="WormBaseParasite"/>
        </authorList>
    </citation>
    <scope>IDENTIFICATION</scope>
</reference>
<dbReference type="GO" id="GO:0003676">
    <property type="term" value="F:nucleic acid binding"/>
    <property type="evidence" value="ECO:0007669"/>
    <property type="project" value="InterPro"/>
</dbReference>
<evidence type="ECO:0000313" key="4">
    <source>
        <dbReference type="WBParaSite" id="HPBE_0001644101-mRNA-1"/>
    </source>
</evidence>
<evidence type="ECO:0000256" key="1">
    <source>
        <dbReference type="SAM" id="MobiDB-lite"/>
    </source>
</evidence>
<dbReference type="Proteomes" id="UP000050761">
    <property type="component" value="Unassembled WGS sequence"/>
</dbReference>
<dbReference type="WBParaSite" id="HPBE_0001644101-mRNA-1">
    <property type="protein sequence ID" value="HPBE_0001644101-mRNA-1"/>
    <property type="gene ID" value="HPBE_0001644101"/>
</dbReference>
<accession>A0A3P8BKI5</accession>
<accession>A0A183G4J1</accession>
<dbReference type="PANTHER" id="PTHR46068:SF1">
    <property type="entry name" value="TRANSPOSASE IS30-LIKE HTH DOMAIN-CONTAINING PROTEIN"/>
    <property type="match status" value="1"/>
</dbReference>
<sequence>QDGSKETIRDHWNDSQRDGQTHSQDLSESGVCLTGCKQPEIERSGRVEVPAEKTSSRQKNHQSIKTMASHPKRAAIISLHQEGHETKRIAHLLSVSQLLARKTIERFEMLESRSDRKEARTSPFSEAAAHFLSAQMKNVRLKGWRRPQERFADDTHRSIVFSDEKIFTTEPIVNPQNDRLLAADEKLTISRGNVTEKTTHPSSVVVWGATTSDGKTLLLFVDAGVMIDEEIYLKSVL</sequence>
<name>A0A183G4J1_HELPZ</name>
<dbReference type="OrthoDB" id="5866953at2759"/>
<gene>
    <name evidence="2" type="ORF">HPBE_LOCUS16440</name>
</gene>
<keyword evidence="3" id="KW-1185">Reference proteome</keyword>
<feature type="compositionally biased region" description="Basic and acidic residues" evidence="1">
    <location>
        <begin position="1"/>
        <end position="20"/>
    </location>
</feature>
<proteinExistence type="predicted"/>
<dbReference type="EMBL" id="UZAH01029418">
    <property type="protein sequence ID" value="VDP05944.1"/>
    <property type="molecule type" value="Genomic_DNA"/>
</dbReference>
<dbReference type="PANTHER" id="PTHR46068">
    <property type="entry name" value="PROTEIN CBG27172"/>
    <property type="match status" value="1"/>
</dbReference>
<dbReference type="Gene3D" id="3.30.420.10">
    <property type="entry name" value="Ribonuclease H-like superfamily/Ribonuclease H"/>
    <property type="match status" value="1"/>
</dbReference>
<evidence type="ECO:0000313" key="2">
    <source>
        <dbReference type="EMBL" id="VDP05944.1"/>
    </source>
</evidence>
<feature type="region of interest" description="Disordered" evidence="1">
    <location>
        <begin position="1"/>
        <end position="70"/>
    </location>
</feature>
<evidence type="ECO:0000313" key="3">
    <source>
        <dbReference type="Proteomes" id="UP000050761"/>
    </source>
</evidence>
<protein>
    <submittedName>
        <fullName evidence="4">Transposase</fullName>
    </submittedName>
</protein>
<feature type="compositionally biased region" description="Basic and acidic residues" evidence="1">
    <location>
        <begin position="39"/>
        <end position="55"/>
    </location>
</feature>
<dbReference type="InterPro" id="IPR036397">
    <property type="entry name" value="RNaseH_sf"/>
</dbReference>
<reference evidence="2 3" key="1">
    <citation type="submission" date="2018-11" db="EMBL/GenBank/DDBJ databases">
        <authorList>
            <consortium name="Pathogen Informatics"/>
        </authorList>
    </citation>
    <scope>NUCLEOTIDE SEQUENCE [LARGE SCALE GENOMIC DNA]</scope>
</reference>